<gene>
    <name evidence="1" type="ORF">S01H1_11800</name>
</gene>
<sequence>GVRSLPWLILTDTEHIVRTDGFGTNELNEKIKAMADAVR</sequence>
<name>X0SMH2_9ZZZZ</name>
<comment type="caution">
    <text evidence="1">The sequence shown here is derived from an EMBL/GenBank/DDBJ whole genome shotgun (WGS) entry which is preliminary data.</text>
</comment>
<dbReference type="AlphaFoldDB" id="X0SMH2"/>
<feature type="non-terminal residue" evidence="1">
    <location>
        <position position="1"/>
    </location>
</feature>
<dbReference type="EMBL" id="BARS01006030">
    <property type="protein sequence ID" value="GAF82278.1"/>
    <property type="molecule type" value="Genomic_DNA"/>
</dbReference>
<accession>X0SMH2</accession>
<evidence type="ECO:0000313" key="1">
    <source>
        <dbReference type="EMBL" id="GAF82278.1"/>
    </source>
</evidence>
<reference evidence="1" key="1">
    <citation type="journal article" date="2014" name="Front. Microbiol.">
        <title>High frequency of phylogenetically diverse reductive dehalogenase-homologous genes in deep subseafloor sedimentary metagenomes.</title>
        <authorList>
            <person name="Kawai M."/>
            <person name="Futagami T."/>
            <person name="Toyoda A."/>
            <person name="Takaki Y."/>
            <person name="Nishi S."/>
            <person name="Hori S."/>
            <person name="Arai W."/>
            <person name="Tsubouchi T."/>
            <person name="Morono Y."/>
            <person name="Uchiyama I."/>
            <person name="Ito T."/>
            <person name="Fujiyama A."/>
            <person name="Inagaki F."/>
            <person name="Takami H."/>
        </authorList>
    </citation>
    <scope>NUCLEOTIDE SEQUENCE</scope>
    <source>
        <strain evidence="1">Expedition CK06-06</strain>
    </source>
</reference>
<organism evidence="1">
    <name type="scientific">marine sediment metagenome</name>
    <dbReference type="NCBI Taxonomy" id="412755"/>
    <lineage>
        <taxon>unclassified sequences</taxon>
        <taxon>metagenomes</taxon>
        <taxon>ecological metagenomes</taxon>
    </lineage>
</organism>
<proteinExistence type="predicted"/>
<protein>
    <recommendedName>
        <fullName evidence="2">Thioredoxin-like fold domain-containing protein</fullName>
    </recommendedName>
</protein>
<evidence type="ECO:0008006" key="2">
    <source>
        <dbReference type="Google" id="ProtNLM"/>
    </source>
</evidence>